<dbReference type="OrthoDB" id="25129at2759"/>
<dbReference type="STRING" id="452589.G9P4Y8"/>
<comment type="caution">
    <text evidence="2">The sequence shown here is derived from an EMBL/GenBank/DDBJ whole genome shotgun (WGS) entry which is preliminary data.</text>
</comment>
<evidence type="ECO:0000313" key="2">
    <source>
        <dbReference type="EMBL" id="EHK42068.1"/>
    </source>
</evidence>
<dbReference type="HOGENOM" id="CLU_059226_0_0_1"/>
<dbReference type="SUPFAM" id="SSF56112">
    <property type="entry name" value="Protein kinase-like (PK-like)"/>
    <property type="match status" value="1"/>
</dbReference>
<evidence type="ECO:0000313" key="3">
    <source>
        <dbReference type="Proteomes" id="UP000005426"/>
    </source>
</evidence>
<accession>G9P4Y8</accession>
<dbReference type="Gene3D" id="3.90.1200.10">
    <property type="match status" value="1"/>
</dbReference>
<sequence>MSPPNEEDGQTFAQQILDELAHTAYACSDLTKLSGGTANFLYRGTLLKPIEGDADDTRAAQTVVIKHSTDYVAVNRNFPLDVTRCIFEESMLHALDGVSHTIITHSGPAVATTPRLYMFDRDTYTQVHEDFLGATDLTTVLLSANVDQILPESSRQSVGYAMGSWLRFFHKWASEPAQAALRERVGPNNGMRQLKCLITYDSFIEILERHPETIKGHREILEAVRTTMKYEFEQPPTDGDEIRGLIHGDFWAGNVLLPGSSWQEVQQSTQDPHKLFIIDWENAQFGHRAVDIGGMLADLYERKHFRNVDGSIPIIQGFIEGYGPLSEELAFSAAIHAGVHLICWYYRRNRNDPLPFPLPKVLAALTLGRDFILKGWAKDKKWFEGSVLAPLFSENQQSR</sequence>
<name>G9P4Y8_HYPAI</name>
<organism evidence="2 3">
    <name type="scientific">Hypocrea atroviridis (strain ATCC 20476 / IMI 206040)</name>
    <name type="common">Trichoderma atroviride</name>
    <dbReference type="NCBI Taxonomy" id="452589"/>
    <lineage>
        <taxon>Eukaryota</taxon>
        <taxon>Fungi</taxon>
        <taxon>Dikarya</taxon>
        <taxon>Ascomycota</taxon>
        <taxon>Pezizomycotina</taxon>
        <taxon>Sordariomycetes</taxon>
        <taxon>Hypocreomycetidae</taxon>
        <taxon>Hypocreales</taxon>
        <taxon>Hypocreaceae</taxon>
        <taxon>Trichoderma</taxon>
    </lineage>
</organism>
<dbReference type="InterPro" id="IPR011009">
    <property type="entry name" value="Kinase-like_dom_sf"/>
</dbReference>
<dbReference type="eggNOG" id="ENOG502SIXT">
    <property type="taxonomic scope" value="Eukaryota"/>
</dbReference>
<dbReference type="OMA" id="VHLICWY"/>
<gene>
    <name evidence="2" type="ORF">TRIATDRAFT_32402</name>
</gene>
<dbReference type="EMBL" id="ABDG02000027">
    <property type="protein sequence ID" value="EHK42068.1"/>
    <property type="molecule type" value="Genomic_DNA"/>
</dbReference>
<dbReference type="KEGG" id="tatv:25783793"/>
<reference evidence="2 3" key="1">
    <citation type="journal article" date="2011" name="Genome Biol.">
        <title>Comparative genome sequence analysis underscores mycoparasitism as the ancestral life style of Trichoderma.</title>
        <authorList>
            <person name="Kubicek C.P."/>
            <person name="Herrera-Estrella A."/>
            <person name="Seidl-Seiboth V."/>
            <person name="Martinez D.A."/>
            <person name="Druzhinina I.S."/>
            <person name="Thon M."/>
            <person name="Zeilinger S."/>
            <person name="Casas-Flores S."/>
            <person name="Horwitz B.A."/>
            <person name="Mukherjee P.K."/>
            <person name="Mukherjee M."/>
            <person name="Kredics L."/>
            <person name="Alcaraz L.D."/>
            <person name="Aerts A."/>
            <person name="Antal Z."/>
            <person name="Atanasova L."/>
            <person name="Cervantes-Badillo M.G."/>
            <person name="Challacombe J."/>
            <person name="Chertkov O."/>
            <person name="McCluskey K."/>
            <person name="Coulpier F."/>
            <person name="Deshpande N."/>
            <person name="von Doehren H."/>
            <person name="Ebbole D.J."/>
            <person name="Esquivel-Naranjo E.U."/>
            <person name="Fekete E."/>
            <person name="Flipphi M."/>
            <person name="Glaser F."/>
            <person name="Gomez-Rodriguez E.Y."/>
            <person name="Gruber S."/>
            <person name="Han C."/>
            <person name="Henrissat B."/>
            <person name="Hermosa R."/>
            <person name="Hernandez-Onate M."/>
            <person name="Karaffa L."/>
            <person name="Kosti I."/>
            <person name="Le Crom S."/>
            <person name="Lindquist E."/>
            <person name="Lucas S."/>
            <person name="Luebeck M."/>
            <person name="Luebeck P.S."/>
            <person name="Margeot A."/>
            <person name="Metz B."/>
            <person name="Misra M."/>
            <person name="Nevalainen H."/>
            <person name="Omann M."/>
            <person name="Packer N."/>
            <person name="Perrone G."/>
            <person name="Uresti-Rivera E.E."/>
            <person name="Salamov A."/>
            <person name="Schmoll M."/>
            <person name="Seiboth B."/>
            <person name="Shapiro H."/>
            <person name="Sukno S."/>
            <person name="Tamayo-Ramos J.A."/>
            <person name="Tisch D."/>
            <person name="Wiest A."/>
            <person name="Wilkinson H.H."/>
            <person name="Zhang M."/>
            <person name="Coutinho P.M."/>
            <person name="Kenerley C.M."/>
            <person name="Monte E."/>
            <person name="Baker S.E."/>
            <person name="Grigoriev I.V."/>
        </authorList>
    </citation>
    <scope>NUCLEOTIDE SEQUENCE [LARGE SCALE GENOMIC DNA]</scope>
    <source>
        <strain evidence="3">ATCC 20476 / IMI 206040</strain>
    </source>
</reference>
<proteinExistence type="predicted"/>
<dbReference type="Proteomes" id="UP000005426">
    <property type="component" value="Unassembled WGS sequence"/>
</dbReference>
<evidence type="ECO:0000259" key="1">
    <source>
        <dbReference type="Pfam" id="PF01636"/>
    </source>
</evidence>
<dbReference type="GeneID" id="25783793"/>
<dbReference type="AlphaFoldDB" id="G9P4Y8"/>
<dbReference type="Gene3D" id="3.30.200.20">
    <property type="entry name" value="Phosphorylase Kinase, domain 1"/>
    <property type="match status" value="1"/>
</dbReference>
<dbReference type="InterPro" id="IPR002575">
    <property type="entry name" value="Aminoglycoside_PTrfase"/>
</dbReference>
<feature type="domain" description="Aminoglycoside phosphotransferase" evidence="1">
    <location>
        <begin position="219"/>
        <end position="302"/>
    </location>
</feature>
<dbReference type="Pfam" id="PF01636">
    <property type="entry name" value="APH"/>
    <property type="match status" value="1"/>
</dbReference>
<keyword evidence="3" id="KW-1185">Reference proteome</keyword>
<protein>
    <recommendedName>
        <fullName evidence="1">Aminoglycoside phosphotransferase domain-containing protein</fullName>
    </recommendedName>
</protein>